<dbReference type="GO" id="GO:0070403">
    <property type="term" value="F:NAD+ binding"/>
    <property type="evidence" value="ECO:0007669"/>
    <property type="project" value="InterPro"/>
</dbReference>
<evidence type="ECO:0000256" key="2">
    <source>
        <dbReference type="PIRSR" id="PIRSR000105-1"/>
    </source>
</evidence>
<dbReference type="EMBL" id="QWJJ01000020">
    <property type="protein sequence ID" value="RII37175.1"/>
    <property type="molecule type" value="Genomic_DNA"/>
</dbReference>
<dbReference type="Gene3D" id="1.10.1040.10">
    <property type="entry name" value="N-(1-d-carboxylethyl)-l-norvaline Dehydrogenase, domain 2"/>
    <property type="match status" value="1"/>
</dbReference>
<dbReference type="InterPro" id="IPR006108">
    <property type="entry name" value="3HC_DH_C"/>
</dbReference>
<dbReference type="InterPro" id="IPR013328">
    <property type="entry name" value="6PGD_dom2"/>
</dbReference>
<feature type="site" description="Important for catalytic activity" evidence="2">
    <location>
        <position position="181"/>
    </location>
</feature>
<evidence type="ECO:0000259" key="5">
    <source>
        <dbReference type="Pfam" id="PF02737"/>
    </source>
</evidence>
<feature type="domain" description="3-hydroxyacyl-CoA dehydrogenase C-terminal" evidence="4">
    <location>
        <begin position="227"/>
        <end position="327"/>
    </location>
</feature>
<dbReference type="Gene3D" id="3.40.50.720">
    <property type="entry name" value="NAD(P)-binding Rossmann-like Domain"/>
    <property type="match status" value="1"/>
</dbReference>
<dbReference type="InterPro" id="IPR006176">
    <property type="entry name" value="3-OHacyl-CoA_DH_NAD-bd"/>
</dbReference>
<dbReference type="InterPro" id="IPR036291">
    <property type="entry name" value="NAD(P)-bd_dom_sf"/>
</dbReference>
<dbReference type="Pfam" id="PF02737">
    <property type="entry name" value="3HCDH_N"/>
    <property type="match status" value="1"/>
</dbReference>
<protein>
    <submittedName>
        <fullName evidence="6">3-hydroxyacyl-CoA dehydrogenase family protein</fullName>
    </submittedName>
</protein>
<accession>A0A399IVJ0</accession>
<dbReference type="Proteomes" id="UP000265848">
    <property type="component" value="Unassembled WGS sequence"/>
</dbReference>
<organism evidence="6 7">
    <name type="scientific">Pseudooceanicola sediminis</name>
    <dbReference type="NCBI Taxonomy" id="2211117"/>
    <lineage>
        <taxon>Bacteria</taxon>
        <taxon>Pseudomonadati</taxon>
        <taxon>Pseudomonadota</taxon>
        <taxon>Alphaproteobacteria</taxon>
        <taxon>Rhodobacterales</taxon>
        <taxon>Paracoccaceae</taxon>
        <taxon>Pseudooceanicola</taxon>
    </lineage>
</organism>
<name>A0A399IVJ0_9RHOB</name>
<dbReference type="SUPFAM" id="SSF48179">
    <property type="entry name" value="6-phosphogluconate dehydrogenase C-terminal domain-like"/>
    <property type="match status" value="1"/>
</dbReference>
<evidence type="ECO:0000256" key="1">
    <source>
        <dbReference type="ARBA" id="ARBA00023002"/>
    </source>
</evidence>
<evidence type="ECO:0000313" key="6">
    <source>
        <dbReference type="EMBL" id="RII37175.1"/>
    </source>
</evidence>
<feature type="region of interest" description="Disordered" evidence="3">
    <location>
        <begin position="1"/>
        <end position="42"/>
    </location>
</feature>
<dbReference type="GO" id="GO:0016616">
    <property type="term" value="F:oxidoreductase activity, acting on the CH-OH group of donors, NAD or NADP as acceptor"/>
    <property type="evidence" value="ECO:0007669"/>
    <property type="project" value="InterPro"/>
</dbReference>
<reference evidence="6 7" key="1">
    <citation type="submission" date="2018-08" db="EMBL/GenBank/DDBJ databases">
        <title>Pseudooceanicola sediminis CY03 in the family Rhodobacteracea.</title>
        <authorList>
            <person name="Zhang Y.-J."/>
        </authorList>
    </citation>
    <scope>NUCLEOTIDE SEQUENCE [LARGE SCALE GENOMIC DNA]</scope>
    <source>
        <strain evidence="6 7">CY03</strain>
    </source>
</reference>
<dbReference type="PANTHER" id="PTHR48075:SF5">
    <property type="entry name" value="3-HYDROXYBUTYRYL-COA DEHYDROGENASE"/>
    <property type="match status" value="1"/>
</dbReference>
<gene>
    <name evidence="6" type="ORF">DL237_18555</name>
</gene>
<comment type="caution">
    <text evidence="6">The sequence shown here is derived from an EMBL/GenBank/DDBJ whole genome shotgun (WGS) entry which is preliminary data.</text>
</comment>
<proteinExistence type="predicted"/>
<keyword evidence="1" id="KW-0560">Oxidoreductase</keyword>
<dbReference type="InterPro" id="IPR022694">
    <property type="entry name" value="3-OHacyl-CoA_DH"/>
</dbReference>
<dbReference type="Pfam" id="PF00725">
    <property type="entry name" value="3HCDH"/>
    <property type="match status" value="1"/>
</dbReference>
<sequence length="361" mass="39311">MRARLRSGTALPVHPFRQAAGTPRPRPDTRRGSMPDTAPSIPLPPSSGTICVVGAGFMGCVIATLYAHHGHDVALCDMNTELLASFAERARPIAATFADDSAAVDAMLARVRTEPSLAEAVKGAFMVHEAVQEKLETKQALFAELDALCPSEVVLATNTSSLLLSDIGARVNGKERILGLHYITPGHIIRSIEVIHADFTPASLVEWGRAFVESIDHVGVACGERPGFLINKIQFAMLTEIYRLMDEGIASRDDIDAAVRLSIGPRLALWGPLLTEDLIVSKATALAVTDSLYHQTGDENYKGRKALRDLAEAGHMGAITGRGWYEYDAPYAEIVEERDRQLTDLLDWLRERDPVGRLAPR</sequence>
<feature type="domain" description="3-hydroxyacyl-CoA dehydrogenase NAD binding" evidence="5">
    <location>
        <begin position="49"/>
        <end position="224"/>
    </location>
</feature>
<dbReference type="InterPro" id="IPR008927">
    <property type="entry name" value="6-PGluconate_DH-like_C_sf"/>
</dbReference>
<dbReference type="GO" id="GO:0006631">
    <property type="term" value="P:fatty acid metabolic process"/>
    <property type="evidence" value="ECO:0007669"/>
    <property type="project" value="InterPro"/>
</dbReference>
<evidence type="ECO:0000256" key="3">
    <source>
        <dbReference type="SAM" id="MobiDB-lite"/>
    </source>
</evidence>
<evidence type="ECO:0000259" key="4">
    <source>
        <dbReference type="Pfam" id="PF00725"/>
    </source>
</evidence>
<keyword evidence="7" id="KW-1185">Reference proteome</keyword>
<dbReference type="AlphaFoldDB" id="A0A399IVJ0"/>
<dbReference type="PIRSF" id="PIRSF000105">
    <property type="entry name" value="HCDH"/>
    <property type="match status" value="1"/>
</dbReference>
<dbReference type="SUPFAM" id="SSF51735">
    <property type="entry name" value="NAD(P)-binding Rossmann-fold domains"/>
    <property type="match status" value="1"/>
</dbReference>
<evidence type="ECO:0000313" key="7">
    <source>
        <dbReference type="Proteomes" id="UP000265848"/>
    </source>
</evidence>
<dbReference type="PANTHER" id="PTHR48075">
    <property type="entry name" value="3-HYDROXYACYL-COA DEHYDROGENASE FAMILY PROTEIN"/>
    <property type="match status" value="1"/>
</dbReference>